<feature type="transmembrane region" description="Helical" evidence="7">
    <location>
        <begin position="204"/>
        <end position="226"/>
    </location>
</feature>
<keyword evidence="4 7" id="KW-0812">Transmembrane</keyword>
<sequence length="299" mass="31517">MASETAGAPMAGDIRSPSLRQRLSRLPLSFLVGAFLVALFVVVGFVSLFWTPYPEGALSVANRLKAPLTDGYMFGTDRMGRDVLSQVMAGARNSLFVSVISTLIALVPGVLLGLAAASARGLPQILLSRVADVGVALPGVLVALVVATAIGAGNLASIIAIVVWFVPLVSRVTIGPARQILAREFVEASYSYGRGRWFVLFRHVLPNIGPLIIVQGSVMFASAILIEASLSYLGVGAQRPTPSWGRLLNEALPLIDKAPSLMIFPGAAIMISVLGFNLLGDGLRTMLDPQQQSVSARIA</sequence>
<keyword evidence="6 7" id="KW-0472">Membrane</keyword>
<feature type="domain" description="ABC transmembrane type-1" evidence="8">
    <location>
        <begin position="91"/>
        <end position="280"/>
    </location>
</feature>
<evidence type="ECO:0000256" key="7">
    <source>
        <dbReference type="RuleBase" id="RU363032"/>
    </source>
</evidence>
<proteinExistence type="inferred from homology"/>
<reference evidence="9" key="1">
    <citation type="submission" date="2022-03" db="EMBL/GenBank/DDBJ databases">
        <title>The complete genome sequence of a Methyloterrigena soli.</title>
        <authorList>
            <person name="Zi Z."/>
        </authorList>
    </citation>
    <scope>NUCLEOTIDE SEQUENCE</scope>
    <source>
        <strain evidence="9">M48</strain>
    </source>
</reference>
<dbReference type="GO" id="GO:0055085">
    <property type="term" value="P:transmembrane transport"/>
    <property type="evidence" value="ECO:0007669"/>
    <property type="project" value="InterPro"/>
</dbReference>
<evidence type="ECO:0000256" key="4">
    <source>
        <dbReference type="ARBA" id="ARBA00022692"/>
    </source>
</evidence>
<keyword evidence="10" id="KW-1185">Reference proteome</keyword>
<keyword evidence="2 7" id="KW-0813">Transport</keyword>
<gene>
    <name evidence="9" type="ORF">ML536_01100</name>
</gene>
<dbReference type="Pfam" id="PF00528">
    <property type="entry name" value="BPD_transp_1"/>
    <property type="match status" value="1"/>
</dbReference>
<feature type="transmembrane region" description="Helical" evidence="7">
    <location>
        <begin position="156"/>
        <end position="174"/>
    </location>
</feature>
<evidence type="ECO:0000313" key="9">
    <source>
        <dbReference type="EMBL" id="MCI0125417.1"/>
    </source>
</evidence>
<comment type="caution">
    <text evidence="9">The sequence shown here is derived from an EMBL/GenBank/DDBJ whole genome shotgun (WGS) entry which is preliminary data.</text>
</comment>
<evidence type="ECO:0000256" key="6">
    <source>
        <dbReference type="ARBA" id="ARBA00023136"/>
    </source>
</evidence>
<feature type="transmembrane region" description="Helical" evidence="7">
    <location>
        <begin position="261"/>
        <end position="280"/>
    </location>
</feature>
<dbReference type="InterPro" id="IPR035906">
    <property type="entry name" value="MetI-like_sf"/>
</dbReference>
<keyword evidence="3" id="KW-1003">Cell membrane</keyword>
<evidence type="ECO:0000259" key="8">
    <source>
        <dbReference type="PROSITE" id="PS50928"/>
    </source>
</evidence>
<dbReference type="EMBL" id="JALAZD010000001">
    <property type="protein sequence ID" value="MCI0125417.1"/>
    <property type="molecule type" value="Genomic_DNA"/>
</dbReference>
<evidence type="ECO:0000256" key="3">
    <source>
        <dbReference type="ARBA" id="ARBA00022475"/>
    </source>
</evidence>
<evidence type="ECO:0000256" key="2">
    <source>
        <dbReference type="ARBA" id="ARBA00022448"/>
    </source>
</evidence>
<feature type="transmembrane region" description="Helical" evidence="7">
    <location>
        <begin position="130"/>
        <end position="150"/>
    </location>
</feature>
<dbReference type="PANTHER" id="PTHR43386:SF25">
    <property type="entry name" value="PEPTIDE ABC TRANSPORTER PERMEASE PROTEIN"/>
    <property type="match status" value="1"/>
</dbReference>
<dbReference type="SUPFAM" id="SSF161098">
    <property type="entry name" value="MetI-like"/>
    <property type="match status" value="1"/>
</dbReference>
<evidence type="ECO:0000256" key="1">
    <source>
        <dbReference type="ARBA" id="ARBA00004651"/>
    </source>
</evidence>
<evidence type="ECO:0000313" key="10">
    <source>
        <dbReference type="Proteomes" id="UP001156140"/>
    </source>
</evidence>
<dbReference type="Proteomes" id="UP001156140">
    <property type="component" value="Unassembled WGS sequence"/>
</dbReference>
<organism evidence="9 10">
    <name type="scientific">Paradevosia shaoguanensis</name>
    <dbReference type="NCBI Taxonomy" id="1335043"/>
    <lineage>
        <taxon>Bacteria</taxon>
        <taxon>Pseudomonadati</taxon>
        <taxon>Pseudomonadota</taxon>
        <taxon>Alphaproteobacteria</taxon>
        <taxon>Hyphomicrobiales</taxon>
        <taxon>Devosiaceae</taxon>
        <taxon>Paradevosia</taxon>
    </lineage>
</organism>
<feature type="transmembrane region" description="Helical" evidence="7">
    <location>
        <begin position="28"/>
        <end position="50"/>
    </location>
</feature>
<dbReference type="PANTHER" id="PTHR43386">
    <property type="entry name" value="OLIGOPEPTIDE TRANSPORT SYSTEM PERMEASE PROTEIN APPC"/>
    <property type="match status" value="1"/>
</dbReference>
<evidence type="ECO:0000256" key="5">
    <source>
        <dbReference type="ARBA" id="ARBA00022989"/>
    </source>
</evidence>
<dbReference type="GO" id="GO:0005886">
    <property type="term" value="C:plasma membrane"/>
    <property type="evidence" value="ECO:0007669"/>
    <property type="project" value="UniProtKB-SubCell"/>
</dbReference>
<name>A0AA41QJP5_9HYPH</name>
<protein>
    <submittedName>
        <fullName evidence="9">ABC transporter permease</fullName>
    </submittedName>
</protein>
<dbReference type="AlphaFoldDB" id="A0AA41QJP5"/>
<accession>A0AA41QJP5</accession>
<feature type="transmembrane region" description="Helical" evidence="7">
    <location>
        <begin position="95"/>
        <end position="118"/>
    </location>
</feature>
<comment type="similarity">
    <text evidence="7">Belongs to the binding-protein-dependent transport system permease family.</text>
</comment>
<dbReference type="Gene3D" id="1.10.3720.10">
    <property type="entry name" value="MetI-like"/>
    <property type="match status" value="1"/>
</dbReference>
<comment type="subcellular location">
    <subcellularLocation>
        <location evidence="1 7">Cell membrane</location>
        <topology evidence="1 7">Multi-pass membrane protein</topology>
    </subcellularLocation>
</comment>
<dbReference type="CDD" id="cd06261">
    <property type="entry name" value="TM_PBP2"/>
    <property type="match status" value="1"/>
</dbReference>
<dbReference type="InterPro" id="IPR050366">
    <property type="entry name" value="BP-dependent_transpt_permease"/>
</dbReference>
<dbReference type="RefSeq" id="WP_281734654.1">
    <property type="nucleotide sequence ID" value="NZ_JAKETQ010000001.1"/>
</dbReference>
<dbReference type="PROSITE" id="PS50928">
    <property type="entry name" value="ABC_TM1"/>
    <property type="match status" value="1"/>
</dbReference>
<keyword evidence="5 7" id="KW-1133">Transmembrane helix</keyword>
<dbReference type="InterPro" id="IPR000515">
    <property type="entry name" value="MetI-like"/>
</dbReference>